<evidence type="ECO:0000313" key="2">
    <source>
        <dbReference type="EMBL" id="VFR43217.1"/>
    </source>
</evidence>
<sequence>MGAARVRPRPGPGLAWPGLASTIINTPEKGTRALGYSLQAIVRVKPLPGKLKAVQKLLETIPELSECDKVTGEDCFIIRLHLRAIEHLDFILERITDKAETHSSIVKSQPCRKAPARVLTASAGLASTNYQR</sequence>
<dbReference type="EMBL" id="CAADIC010000028">
    <property type="protein sequence ID" value="VFR43217.1"/>
    <property type="molecule type" value="Genomic_DNA"/>
</dbReference>
<feature type="domain" description="Transcription regulator AsnC/Lrp ligand binding" evidence="1">
    <location>
        <begin position="42"/>
        <end position="108"/>
    </location>
</feature>
<evidence type="ECO:0000313" key="3">
    <source>
        <dbReference type="EMBL" id="VFR62283.1"/>
    </source>
</evidence>
<dbReference type="SUPFAM" id="SSF54909">
    <property type="entry name" value="Dimeric alpha+beta barrel"/>
    <property type="match status" value="1"/>
</dbReference>
<evidence type="ECO:0000313" key="4">
    <source>
        <dbReference type="EMBL" id="VFR76968.1"/>
    </source>
</evidence>
<reference evidence="4" key="1">
    <citation type="submission" date="2019-03" db="EMBL/GenBank/DDBJ databases">
        <authorList>
            <person name="Danneels B."/>
        </authorList>
    </citation>
    <scope>NUCLEOTIDE SEQUENCE</scope>
</reference>
<gene>
    <name evidence="2" type="ORF">ANDA3_2739</name>
    <name evidence="4" type="ORF">DAR2_2606</name>
    <name evidence="3" type="ORF">DAR3_2605</name>
</gene>
<dbReference type="InterPro" id="IPR011008">
    <property type="entry name" value="Dimeric_a/b-barrel"/>
</dbReference>
<proteinExistence type="predicted"/>
<protein>
    <submittedName>
        <fullName evidence="4">Leucine-responsive regulatory protein, regulator for leucine (Or lrp) regulon and high-affinity branched-chain amino acid transport system</fullName>
    </submittedName>
</protein>
<dbReference type="EMBL" id="CAADIJ010000002">
    <property type="protein sequence ID" value="VFR62283.1"/>
    <property type="molecule type" value="Genomic_DNA"/>
</dbReference>
<organism evidence="4">
    <name type="scientific">plant metagenome</name>
    <dbReference type="NCBI Taxonomy" id="1297885"/>
    <lineage>
        <taxon>unclassified sequences</taxon>
        <taxon>metagenomes</taxon>
        <taxon>organismal metagenomes</taxon>
    </lineage>
</organism>
<dbReference type="Gene3D" id="3.30.70.920">
    <property type="match status" value="1"/>
</dbReference>
<evidence type="ECO:0000259" key="1">
    <source>
        <dbReference type="Pfam" id="PF01037"/>
    </source>
</evidence>
<dbReference type="AlphaFoldDB" id="A0A484TPU9"/>
<dbReference type="EMBL" id="CAADIL010000023">
    <property type="protein sequence ID" value="VFR76968.1"/>
    <property type="molecule type" value="Genomic_DNA"/>
</dbReference>
<dbReference type="InterPro" id="IPR019887">
    <property type="entry name" value="Tscrpt_reg_AsnC/Lrp_C"/>
</dbReference>
<dbReference type="Pfam" id="PF01037">
    <property type="entry name" value="AsnC_trans_reg"/>
    <property type="match status" value="1"/>
</dbReference>
<accession>A0A484TPU9</accession>
<name>A0A484TPU9_9ZZZZ</name>